<evidence type="ECO:0000256" key="2">
    <source>
        <dbReference type="ARBA" id="ARBA00022617"/>
    </source>
</evidence>
<name>A0A9P4M9N6_9PEZI</name>
<evidence type="ECO:0000313" key="9">
    <source>
        <dbReference type="EMBL" id="KAF2099552.1"/>
    </source>
</evidence>
<dbReference type="InterPro" id="IPR002397">
    <property type="entry name" value="Cyt_P450_B"/>
</dbReference>
<dbReference type="FunFam" id="1.10.630.10:FF:000018">
    <property type="entry name" value="Cytochrome P450 monooxygenase"/>
    <property type="match status" value="1"/>
</dbReference>
<accession>A0A9P4M9N6</accession>
<dbReference type="GO" id="GO:0005506">
    <property type="term" value="F:iron ion binding"/>
    <property type="evidence" value="ECO:0007669"/>
    <property type="project" value="InterPro"/>
</dbReference>
<comment type="caution">
    <text evidence="9">The sequence shown here is derived from an EMBL/GenBank/DDBJ whole genome shotgun (WGS) entry which is preliminary data.</text>
</comment>
<dbReference type="PRINTS" id="PR00359">
    <property type="entry name" value="BP450"/>
</dbReference>
<keyword evidence="2 7" id="KW-0349">Heme</keyword>
<keyword evidence="6 7" id="KW-0503">Monooxygenase</keyword>
<dbReference type="OrthoDB" id="3945418at2759"/>
<dbReference type="PANTHER" id="PTHR46696">
    <property type="entry name" value="P450, PUTATIVE (EUROFUNG)-RELATED"/>
    <property type="match status" value="1"/>
</dbReference>
<proteinExistence type="inferred from homology"/>
<organism evidence="9 10">
    <name type="scientific">Rhizodiscina lignyota</name>
    <dbReference type="NCBI Taxonomy" id="1504668"/>
    <lineage>
        <taxon>Eukaryota</taxon>
        <taxon>Fungi</taxon>
        <taxon>Dikarya</taxon>
        <taxon>Ascomycota</taxon>
        <taxon>Pezizomycotina</taxon>
        <taxon>Dothideomycetes</taxon>
        <taxon>Pleosporomycetidae</taxon>
        <taxon>Aulographales</taxon>
        <taxon>Rhizodiscinaceae</taxon>
        <taxon>Rhizodiscina</taxon>
    </lineage>
</organism>
<keyword evidence="5 7" id="KW-0408">Iron</keyword>
<dbReference type="PROSITE" id="PS00086">
    <property type="entry name" value="CYTOCHROME_P450"/>
    <property type="match status" value="1"/>
</dbReference>
<dbReference type="PANTHER" id="PTHR46696:SF6">
    <property type="entry name" value="P450, PUTATIVE (EUROFUNG)-RELATED"/>
    <property type="match status" value="1"/>
</dbReference>
<gene>
    <name evidence="9" type="ORF">NA57DRAFT_65575</name>
</gene>
<evidence type="ECO:0000256" key="8">
    <source>
        <dbReference type="SAM" id="MobiDB-lite"/>
    </source>
</evidence>
<dbReference type="EMBL" id="ML978125">
    <property type="protein sequence ID" value="KAF2099552.1"/>
    <property type="molecule type" value="Genomic_DNA"/>
</dbReference>
<dbReference type="InterPro" id="IPR017972">
    <property type="entry name" value="Cyt_P450_CS"/>
</dbReference>
<protein>
    <submittedName>
        <fullName evidence="9">Cytochrome P450</fullName>
    </submittedName>
</protein>
<dbReference type="SUPFAM" id="SSF48264">
    <property type="entry name" value="Cytochrome P450"/>
    <property type="match status" value="1"/>
</dbReference>
<dbReference type="AlphaFoldDB" id="A0A9P4M9N6"/>
<evidence type="ECO:0000313" key="10">
    <source>
        <dbReference type="Proteomes" id="UP000799772"/>
    </source>
</evidence>
<dbReference type="Pfam" id="PF00067">
    <property type="entry name" value="p450"/>
    <property type="match status" value="1"/>
</dbReference>
<evidence type="ECO:0000256" key="1">
    <source>
        <dbReference type="ARBA" id="ARBA00010617"/>
    </source>
</evidence>
<evidence type="ECO:0000256" key="7">
    <source>
        <dbReference type="RuleBase" id="RU000461"/>
    </source>
</evidence>
<keyword evidence="10" id="KW-1185">Reference proteome</keyword>
<comment type="similarity">
    <text evidence="1 7">Belongs to the cytochrome P450 family.</text>
</comment>
<evidence type="ECO:0000256" key="6">
    <source>
        <dbReference type="ARBA" id="ARBA00023033"/>
    </source>
</evidence>
<reference evidence="9" key="1">
    <citation type="journal article" date="2020" name="Stud. Mycol.">
        <title>101 Dothideomycetes genomes: a test case for predicting lifestyles and emergence of pathogens.</title>
        <authorList>
            <person name="Haridas S."/>
            <person name="Albert R."/>
            <person name="Binder M."/>
            <person name="Bloem J."/>
            <person name="Labutti K."/>
            <person name="Salamov A."/>
            <person name="Andreopoulos B."/>
            <person name="Baker S."/>
            <person name="Barry K."/>
            <person name="Bills G."/>
            <person name="Bluhm B."/>
            <person name="Cannon C."/>
            <person name="Castanera R."/>
            <person name="Culley D."/>
            <person name="Daum C."/>
            <person name="Ezra D."/>
            <person name="Gonzalez J."/>
            <person name="Henrissat B."/>
            <person name="Kuo A."/>
            <person name="Liang C."/>
            <person name="Lipzen A."/>
            <person name="Lutzoni F."/>
            <person name="Magnuson J."/>
            <person name="Mondo S."/>
            <person name="Nolan M."/>
            <person name="Ohm R."/>
            <person name="Pangilinan J."/>
            <person name="Park H.-J."/>
            <person name="Ramirez L."/>
            <person name="Alfaro M."/>
            <person name="Sun H."/>
            <person name="Tritt A."/>
            <person name="Yoshinaga Y."/>
            <person name="Zwiers L.-H."/>
            <person name="Turgeon B."/>
            <person name="Goodwin S."/>
            <person name="Spatafora J."/>
            <person name="Crous P."/>
            <person name="Grigoriev I."/>
        </authorList>
    </citation>
    <scope>NUCLEOTIDE SEQUENCE</scope>
    <source>
        <strain evidence="9">CBS 133067</strain>
    </source>
</reference>
<keyword evidence="4 7" id="KW-0560">Oxidoreductase</keyword>
<dbReference type="Gene3D" id="1.10.630.10">
    <property type="entry name" value="Cytochrome P450"/>
    <property type="match status" value="1"/>
</dbReference>
<evidence type="ECO:0000256" key="3">
    <source>
        <dbReference type="ARBA" id="ARBA00022723"/>
    </source>
</evidence>
<evidence type="ECO:0000256" key="4">
    <source>
        <dbReference type="ARBA" id="ARBA00023002"/>
    </source>
</evidence>
<dbReference type="Proteomes" id="UP000799772">
    <property type="component" value="Unassembled WGS sequence"/>
</dbReference>
<evidence type="ECO:0000256" key="5">
    <source>
        <dbReference type="ARBA" id="ARBA00023004"/>
    </source>
</evidence>
<dbReference type="GO" id="GO:0016705">
    <property type="term" value="F:oxidoreductase activity, acting on paired donors, with incorporation or reduction of molecular oxygen"/>
    <property type="evidence" value="ECO:0007669"/>
    <property type="project" value="InterPro"/>
</dbReference>
<feature type="region of interest" description="Disordered" evidence="8">
    <location>
        <begin position="62"/>
        <end position="82"/>
    </location>
</feature>
<keyword evidence="3 7" id="KW-0479">Metal-binding</keyword>
<dbReference type="GO" id="GO:0020037">
    <property type="term" value="F:heme binding"/>
    <property type="evidence" value="ECO:0007669"/>
    <property type="project" value="InterPro"/>
</dbReference>
<dbReference type="GO" id="GO:0004497">
    <property type="term" value="F:monooxygenase activity"/>
    <property type="evidence" value="ECO:0007669"/>
    <property type="project" value="UniProtKB-KW"/>
</dbReference>
<dbReference type="InterPro" id="IPR001128">
    <property type="entry name" value="Cyt_P450"/>
</dbReference>
<sequence length="401" mass="44877">MHLVTPKFPFAREHGAEPSILNAKLRGQGPVSEVELFDGSKAWVVTQNQLICDTLARDGKDLSADRRQPNYPEIHEGGSKAKEARPTFVNLDDPEHAKQRAILEPAFAPIAVESYRPMMRRIINDVLDKMEQKKGQQPIDLIKEFAAPVPTQIIYQLLGIPESDVDELSKDSEIRASTSRNAAETSNLTLQKYIHDLAELRIKKKENDLVSDLVDHYEKGDLEREDIDALSFLILTAGNAALISTIGMGVIALSQHPEQLEEFKRDPSLAPDVVNEIMRYYTASALNCRRVATHEFKIGGHVIKPGDKVICAVQSGDRDEAVYPNPEKFDIHRKHDPTKLLAFGFGPHRCVAEGISRLQLEMAFTSLFQRFPNLRLAKDPSELTYTPPAQNISVAEVPVYL</sequence>
<dbReference type="InterPro" id="IPR036396">
    <property type="entry name" value="Cyt_P450_sf"/>
</dbReference>